<dbReference type="InterPro" id="IPR004360">
    <property type="entry name" value="Glyas_Fos-R_dOase_dom"/>
</dbReference>
<dbReference type="InterPro" id="IPR037523">
    <property type="entry name" value="VOC_core"/>
</dbReference>
<dbReference type="SUPFAM" id="SSF54593">
    <property type="entry name" value="Glyoxalase/Bleomycin resistance protein/Dihydroxybiphenyl dioxygenase"/>
    <property type="match status" value="1"/>
</dbReference>
<evidence type="ECO:0000259" key="1">
    <source>
        <dbReference type="PROSITE" id="PS51819"/>
    </source>
</evidence>
<dbReference type="InterPro" id="IPR029068">
    <property type="entry name" value="Glyas_Bleomycin-R_OHBP_Dase"/>
</dbReference>
<dbReference type="CDD" id="cd06587">
    <property type="entry name" value="VOC"/>
    <property type="match status" value="1"/>
</dbReference>
<evidence type="ECO:0000313" key="3">
    <source>
        <dbReference type="Proteomes" id="UP000005707"/>
    </source>
</evidence>
<organism evidence="2 3">
    <name type="scientific">Haloplasma contractile SSD-17B</name>
    <dbReference type="NCBI Taxonomy" id="1033810"/>
    <lineage>
        <taxon>Bacteria</taxon>
        <taxon>Bacillati</taxon>
        <taxon>Mycoplasmatota</taxon>
        <taxon>Mollicutes</taxon>
        <taxon>Haloplasmatales</taxon>
        <taxon>Haloplasmataceae</taxon>
        <taxon>Haloplasma</taxon>
    </lineage>
</organism>
<dbReference type="AlphaFoldDB" id="U2DTW2"/>
<gene>
    <name evidence="2" type="ORF">HLPCO_002137</name>
</gene>
<dbReference type="Gene3D" id="3.10.180.10">
    <property type="entry name" value="2,3-Dihydroxybiphenyl 1,2-Dioxygenase, domain 1"/>
    <property type="match status" value="1"/>
</dbReference>
<feature type="domain" description="VOC" evidence="1">
    <location>
        <begin position="3"/>
        <end position="141"/>
    </location>
</feature>
<accession>U2DTW2</accession>
<evidence type="ECO:0000313" key="2">
    <source>
        <dbReference type="EMBL" id="ERJ11897.1"/>
    </source>
</evidence>
<dbReference type="InParanoid" id="U2DTW2"/>
<dbReference type="PROSITE" id="PS51819">
    <property type="entry name" value="VOC"/>
    <property type="match status" value="1"/>
</dbReference>
<proteinExistence type="predicted"/>
<name>U2DTW2_9MOLU</name>
<reference evidence="2 3" key="1">
    <citation type="journal article" date="2011" name="J. Bacteriol.">
        <title>Genome sequence of Haloplasma contractile, an unusual contractile bacterium from a deep-sea anoxic brine lake.</title>
        <authorList>
            <person name="Antunes A."/>
            <person name="Alam I."/>
            <person name="El Dorry H."/>
            <person name="Siam R."/>
            <person name="Robertson A."/>
            <person name="Bajic V.B."/>
            <person name="Stingl U."/>
        </authorList>
    </citation>
    <scope>NUCLEOTIDE SEQUENCE [LARGE SCALE GENOMIC DNA]</scope>
    <source>
        <strain evidence="2 3">SSD-17B</strain>
    </source>
</reference>
<dbReference type="EMBL" id="AFNU02000007">
    <property type="protein sequence ID" value="ERJ11897.1"/>
    <property type="molecule type" value="Genomic_DNA"/>
</dbReference>
<keyword evidence="3" id="KW-1185">Reference proteome</keyword>
<dbReference type="Proteomes" id="UP000005707">
    <property type="component" value="Unassembled WGS sequence"/>
</dbReference>
<protein>
    <submittedName>
        <fullName evidence="2">Lactoylglutathione lyase protein</fullName>
        <ecNumber evidence="2">4.4.1.5</ecNumber>
    </submittedName>
</protein>
<comment type="caution">
    <text evidence="2">The sequence shown here is derived from an EMBL/GenBank/DDBJ whole genome shotgun (WGS) entry which is preliminary data.</text>
</comment>
<dbReference type="OrthoDB" id="9795618at2"/>
<dbReference type="EC" id="4.4.1.5" evidence="2"/>
<dbReference type="RefSeq" id="WP_008827444.1">
    <property type="nucleotide sequence ID" value="NZ_AFNU02000007.1"/>
</dbReference>
<dbReference type="STRING" id="1033810.HLPCO_002137"/>
<sequence>MLQLGSTYLYVNDMDKSLDFYEKLLDIKVTSRNFNRWAQFNFGGNCIALMNQSFDAERFKNNEHLDEYSEDYLDEYRDFHITYGNNFVLNFYIEDLKAEYERLKTLNIGQLSKMMYLNVAGPYHFFTIKDPDGNTIEITGNLKES</sequence>
<dbReference type="eggNOG" id="ENOG5032RJG">
    <property type="taxonomic scope" value="Bacteria"/>
</dbReference>
<dbReference type="GO" id="GO:0004462">
    <property type="term" value="F:lactoylglutathione lyase activity"/>
    <property type="evidence" value="ECO:0007669"/>
    <property type="project" value="UniProtKB-EC"/>
</dbReference>
<keyword evidence="2" id="KW-0456">Lyase</keyword>
<reference evidence="2 3" key="2">
    <citation type="journal article" date="2013" name="PLoS ONE">
        <title>INDIGO - INtegrated Data Warehouse of MIcrobial GenOmes with Examples from the Red Sea Extremophiles.</title>
        <authorList>
            <person name="Alam I."/>
            <person name="Antunes A."/>
            <person name="Kamau A.A."/>
            <person name="Ba Alawi W."/>
            <person name="Kalkatawi M."/>
            <person name="Stingl U."/>
            <person name="Bajic V.B."/>
        </authorList>
    </citation>
    <scope>NUCLEOTIDE SEQUENCE [LARGE SCALE GENOMIC DNA]</scope>
    <source>
        <strain evidence="2 3">SSD-17B</strain>
    </source>
</reference>
<dbReference type="Pfam" id="PF00903">
    <property type="entry name" value="Glyoxalase"/>
    <property type="match status" value="1"/>
</dbReference>